<dbReference type="Proteomes" id="UP000253961">
    <property type="component" value="Unassembled WGS sequence"/>
</dbReference>
<dbReference type="EMBL" id="QPKV01000006">
    <property type="protein sequence ID" value="RDC55861.1"/>
    <property type="molecule type" value="Genomic_DNA"/>
</dbReference>
<dbReference type="AlphaFoldDB" id="A0A369PT78"/>
<protein>
    <submittedName>
        <fullName evidence="1">Uncharacterized protein</fullName>
    </submittedName>
</protein>
<proteinExistence type="predicted"/>
<name>A0A369PT78_9SPHI</name>
<evidence type="ECO:0000313" key="2">
    <source>
        <dbReference type="Proteomes" id="UP000253961"/>
    </source>
</evidence>
<evidence type="ECO:0000313" key="1">
    <source>
        <dbReference type="EMBL" id="RDC55861.1"/>
    </source>
</evidence>
<gene>
    <name evidence="1" type="ORF">DU508_16510</name>
</gene>
<comment type="caution">
    <text evidence="1">The sequence shown here is derived from an EMBL/GenBank/DDBJ whole genome shotgun (WGS) entry which is preliminary data.</text>
</comment>
<reference evidence="1 2" key="1">
    <citation type="submission" date="2018-07" db="EMBL/GenBank/DDBJ databases">
        <title>Pedobacter sp. nov., isolated from soil.</title>
        <authorList>
            <person name="Zhou L.Y."/>
            <person name="Du Z.J."/>
        </authorList>
    </citation>
    <scope>NUCLEOTIDE SEQUENCE [LARGE SCALE GENOMIC DNA]</scope>
    <source>
        <strain evidence="1 2">JDX94</strain>
    </source>
</reference>
<organism evidence="1 2">
    <name type="scientific">Pedobacter chinensis</name>
    <dbReference type="NCBI Taxonomy" id="2282421"/>
    <lineage>
        <taxon>Bacteria</taxon>
        <taxon>Pseudomonadati</taxon>
        <taxon>Bacteroidota</taxon>
        <taxon>Sphingobacteriia</taxon>
        <taxon>Sphingobacteriales</taxon>
        <taxon>Sphingobacteriaceae</taxon>
        <taxon>Pedobacter</taxon>
    </lineage>
</organism>
<accession>A0A369PT78</accession>
<keyword evidence="2" id="KW-1185">Reference proteome</keyword>
<sequence>MLWSGISSAQLHDTLRIVRDSLRKGITRRVDSVSKKAWSEVDMKKKQLTGQFSQSDIGKLFATDSLKKQSGFGLKDFSVENSAQYIKTLDPSSGRSFLNNVTINGQLTIFGMPVDLSVANNYNALRSFNPQQGNLFRFNVPKPGFDQLFGAELSRYKSLRSTILQNKNLESLLRSKIQSRLSTIAHDKLSGSPKLASLLNNPDALHKLISMDEKQLRSRLDEAFADLKQHVNSKSDAIQQTATDSLKKIVIAEQEKLVKEITSIKKELNANGLDEAKLMVFQKILENRISKKELETFAMEELSRNPNLNWLQRSYSQLGEFQAGNFGSVLPGNSLNRDLFLNGFNVSFKTARGPVRAGLSSNKDIQASKDIGFETSTFSLPKLYTYLSVPTTNFSFGSGKLSWVGAYDRQFSGSMATALNALPRNNLVFTLSQALNLKQGGMLNLDVSKSSTQYKNLASLGPDQLMLDRNTNGNYFRDDFLETMSLGMNHSLDAKRMGLKSSVYINYSGVGFQNPGQQGIGNLNLRFGGNIRKNMFHNRWSLALRSDFKNMPISALDHAHWKNYQVQVDSRIKLFRASSLNIKYMENGVEKVAETVTPVYGSRKVQVDLNSSYKVMGINSFSHIGMGRQEMRNPLSQGNTNLAQLNYLQTMVFKGFSLNASLFYNRELSQTTILGNMLNSDLGIQYQIFGTVSMSTGLSYLDNQSLARQAGVKQSIQFMLRKHFDVSGYLDLRRNMITPLYPDLFSTSRAELSIHYYLDKP</sequence>